<organism evidence="3 4">
    <name type="scientific">Gossypium armourianum</name>
    <dbReference type="NCBI Taxonomy" id="34283"/>
    <lineage>
        <taxon>Eukaryota</taxon>
        <taxon>Viridiplantae</taxon>
        <taxon>Streptophyta</taxon>
        <taxon>Embryophyta</taxon>
        <taxon>Tracheophyta</taxon>
        <taxon>Spermatophyta</taxon>
        <taxon>Magnoliopsida</taxon>
        <taxon>eudicotyledons</taxon>
        <taxon>Gunneridae</taxon>
        <taxon>Pentapetalae</taxon>
        <taxon>rosids</taxon>
        <taxon>malvids</taxon>
        <taxon>Malvales</taxon>
        <taxon>Malvaceae</taxon>
        <taxon>Malvoideae</taxon>
        <taxon>Gossypium</taxon>
    </lineage>
</organism>
<feature type="compositionally biased region" description="Basic residues" evidence="1">
    <location>
        <begin position="85"/>
        <end position="98"/>
    </location>
</feature>
<comment type="caution">
    <text evidence="3">The sequence shown here is derived from an EMBL/GenBank/DDBJ whole genome shotgun (WGS) entry which is preliminary data.</text>
</comment>
<feature type="transmembrane region" description="Helical" evidence="2">
    <location>
        <begin position="153"/>
        <end position="171"/>
    </location>
</feature>
<keyword evidence="2" id="KW-1133">Transmembrane helix</keyword>
<dbReference type="EMBL" id="JABFAE010000006">
    <property type="protein sequence ID" value="MBA0830963.1"/>
    <property type="molecule type" value="Genomic_DNA"/>
</dbReference>
<feature type="region of interest" description="Disordered" evidence="1">
    <location>
        <begin position="202"/>
        <end position="223"/>
    </location>
</feature>
<sequence>MINMAPRDKDLELGIENGVIVNARGEKEDYSISPISDISRPVVKVKGGLADDRVSLSGDVSSCGSVCVENPNGDGKDAKENRLAKEKRKSLGYKKPPKPPRPPRAPSLDAADQKLIKEIAELARLKRARLKALKKMKATKGMGTTSSNSTNNMLAAVFTVIFCIVMIFQGMSSGNRPTSFQGSPVLAGARAVKGGLISVQFSGKQSADTPNQPDSGSPYGTGCGSRPLGKAEKIFRISHFSRRCFVLTALVSPEFNFSW</sequence>
<proteinExistence type="predicted"/>
<keyword evidence="2" id="KW-0472">Membrane</keyword>
<reference evidence="3 4" key="1">
    <citation type="journal article" date="2019" name="Genome Biol. Evol.">
        <title>Insights into the evolution of the New World diploid cottons (Gossypium, subgenus Houzingenia) based on genome sequencing.</title>
        <authorList>
            <person name="Grover C.E."/>
            <person name="Arick M.A. 2nd"/>
            <person name="Thrash A."/>
            <person name="Conover J.L."/>
            <person name="Sanders W.S."/>
            <person name="Peterson D.G."/>
            <person name="Frelichowski J.E."/>
            <person name="Scheffler J.A."/>
            <person name="Scheffler B.E."/>
            <person name="Wendel J.F."/>
        </authorList>
    </citation>
    <scope>NUCLEOTIDE SEQUENCE [LARGE SCALE GENOMIC DNA]</scope>
    <source>
        <strain evidence="3">6</strain>
        <tissue evidence="3">Leaf</tissue>
    </source>
</reference>
<feature type="region of interest" description="Disordered" evidence="1">
    <location>
        <begin position="65"/>
        <end position="110"/>
    </location>
</feature>
<evidence type="ECO:0000256" key="1">
    <source>
        <dbReference type="SAM" id="MobiDB-lite"/>
    </source>
</evidence>
<protein>
    <recommendedName>
        <fullName evidence="5">Transmembrane protein</fullName>
    </recommendedName>
</protein>
<dbReference type="Proteomes" id="UP000593575">
    <property type="component" value="Unassembled WGS sequence"/>
</dbReference>
<keyword evidence="4" id="KW-1185">Reference proteome</keyword>
<evidence type="ECO:0008006" key="5">
    <source>
        <dbReference type="Google" id="ProtNLM"/>
    </source>
</evidence>
<dbReference type="PANTHER" id="PTHR34188">
    <property type="entry name" value="OS01G0299500 PROTEIN"/>
    <property type="match status" value="1"/>
</dbReference>
<evidence type="ECO:0000256" key="2">
    <source>
        <dbReference type="SAM" id="Phobius"/>
    </source>
</evidence>
<dbReference type="AlphaFoldDB" id="A0A7J9JA47"/>
<evidence type="ECO:0000313" key="3">
    <source>
        <dbReference type="EMBL" id="MBA0830963.1"/>
    </source>
</evidence>
<feature type="compositionally biased region" description="Basic and acidic residues" evidence="1">
    <location>
        <begin position="74"/>
        <end position="84"/>
    </location>
</feature>
<dbReference type="PANTHER" id="PTHR34188:SF20">
    <property type="entry name" value="PROTEIN, PUTATIVE-RELATED"/>
    <property type="match status" value="1"/>
</dbReference>
<accession>A0A7J9JA47</accession>
<evidence type="ECO:0000313" key="4">
    <source>
        <dbReference type="Proteomes" id="UP000593575"/>
    </source>
</evidence>
<gene>
    <name evidence="3" type="ORF">Goarm_015456</name>
</gene>
<name>A0A7J9JA47_9ROSI</name>
<feature type="compositionally biased region" description="Polar residues" evidence="1">
    <location>
        <begin position="202"/>
        <end position="215"/>
    </location>
</feature>
<keyword evidence="2" id="KW-0812">Transmembrane</keyword>